<dbReference type="GO" id="GO:0006355">
    <property type="term" value="P:regulation of DNA-templated transcription"/>
    <property type="evidence" value="ECO:0007669"/>
    <property type="project" value="InterPro"/>
</dbReference>
<dbReference type="PROSITE" id="PS00676">
    <property type="entry name" value="SIGMA54_INTERACT_2"/>
    <property type="match status" value="1"/>
</dbReference>
<dbReference type="PRINTS" id="PR01590">
    <property type="entry name" value="HTHFIS"/>
</dbReference>
<dbReference type="Proteomes" id="UP000006860">
    <property type="component" value="Chromosome"/>
</dbReference>
<dbReference type="PROSITE" id="PS50006">
    <property type="entry name" value="FHA_DOMAIN"/>
    <property type="match status" value="1"/>
</dbReference>
<dbReference type="RefSeq" id="WP_013629082.1">
    <property type="nucleotide sequence ID" value="NC_015174.1"/>
</dbReference>
<evidence type="ECO:0000313" key="10">
    <source>
        <dbReference type="EMBL" id="ADY60358.1"/>
    </source>
</evidence>
<dbReference type="InterPro" id="IPR025943">
    <property type="entry name" value="Sigma_54_int_dom_ATP-bd_2"/>
</dbReference>
<keyword evidence="3" id="KW-0805">Transcription regulation</keyword>
<dbReference type="InterPro" id="IPR002078">
    <property type="entry name" value="Sigma_54_int"/>
</dbReference>
<protein>
    <submittedName>
        <fullName evidence="10">Sigma54 specific transcriptional regulator, Fis family</fullName>
    </submittedName>
</protein>
<dbReference type="HOGENOM" id="CLU_000445_95_2_0"/>
<evidence type="ECO:0000259" key="8">
    <source>
        <dbReference type="PROSITE" id="PS50006"/>
    </source>
</evidence>
<dbReference type="Pfam" id="PF00498">
    <property type="entry name" value="FHA"/>
    <property type="match status" value="1"/>
</dbReference>
<dbReference type="eggNOG" id="COG1716">
    <property type="taxonomic scope" value="Bacteria"/>
</dbReference>
<name>F0SSP2_RUBBR</name>
<dbReference type="InterPro" id="IPR009057">
    <property type="entry name" value="Homeodomain-like_sf"/>
</dbReference>
<dbReference type="InterPro" id="IPR058031">
    <property type="entry name" value="AAA_lid_NorR"/>
</dbReference>
<dbReference type="PANTHER" id="PTHR32071">
    <property type="entry name" value="TRANSCRIPTIONAL REGULATORY PROTEIN"/>
    <property type="match status" value="1"/>
</dbReference>
<evidence type="ECO:0000313" key="11">
    <source>
        <dbReference type="Proteomes" id="UP000006860"/>
    </source>
</evidence>
<proteinExistence type="predicted"/>
<dbReference type="FunFam" id="3.40.50.300:FF:000006">
    <property type="entry name" value="DNA-binding transcriptional regulator NtrC"/>
    <property type="match status" value="1"/>
</dbReference>
<keyword evidence="6" id="KW-0804">Transcription</keyword>
<feature type="domain" description="Sigma-54 factor interaction" evidence="9">
    <location>
        <begin position="358"/>
        <end position="587"/>
    </location>
</feature>
<feature type="region of interest" description="Disordered" evidence="7">
    <location>
        <begin position="145"/>
        <end position="167"/>
    </location>
</feature>
<dbReference type="PROSITE" id="PS50045">
    <property type="entry name" value="SIGMA54_INTERACT_4"/>
    <property type="match status" value="1"/>
</dbReference>
<keyword evidence="4" id="KW-0238">DNA-binding</keyword>
<dbReference type="AlphaFoldDB" id="F0SSP2"/>
<dbReference type="Pfam" id="PF00158">
    <property type="entry name" value="Sigma54_activat"/>
    <property type="match status" value="1"/>
</dbReference>
<dbReference type="PROSITE" id="PS00688">
    <property type="entry name" value="SIGMA54_INTERACT_3"/>
    <property type="match status" value="1"/>
</dbReference>
<dbReference type="eggNOG" id="COG2204">
    <property type="taxonomic scope" value="Bacteria"/>
</dbReference>
<evidence type="ECO:0000256" key="6">
    <source>
        <dbReference type="ARBA" id="ARBA00023163"/>
    </source>
</evidence>
<dbReference type="GO" id="GO:0005524">
    <property type="term" value="F:ATP binding"/>
    <property type="evidence" value="ECO:0007669"/>
    <property type="project" value="UniProtKB-KW"/>
</dbReference>
<dbReference type="InterPro" id="IPR002197">
    <property type="entry name" value="HTH_Fis"/>
</dbReference>
<evidence type="ECO:0000256" key="7">
    <source>
        <dbReference type="SAM" id="MobiDB-lite"/>
    </source>
</evidence>
<dbReference type="OrthoDB" id="9761019at2"/>
<dbReference type="SUPFAM" id="SSF55781">
    <property type="entry name" value="GAF domain-like"/>
    <property type="match status" value="1"/>
</dbReference>
<dbReference type="CDD" id="cd00060">
    <property type="entry name" value="FHA"/>
    <property type="match status" value="1"/>
</dbReference>
<sequence length="673" mass="75001">MALEYGSNHDLETNYYLIMEGTSSSTKPFRLQANQVVSIGRSSTNRIVLSDEKCSRNHCEVLASPAGWKLRDRDSRNGTYINGEIVDKDHPLTDGDLIRIGTTVLLFSSAPDTPILPAGSLTERDTAMDMRVVSDEPSPHEILYRQRHTSYSDETSSSRTRNHRPTRDMSRLVQMAMELRSAESPQELADLVLDGLVGITGADIGAVLTSENLAPVDQKERDVLSRLEISSYRSLRGKEYRRVSRSLSQQVFHTYDAILARDLSASMELAHSRDSLADLQAESVIVAPLLDGDEFYGLIHLYSTKSERPLEAAALDYTLAAADQAAIALKNLRERMNLQAGLQRLETANEQVSIESELIGKSPAMQRLRDTIGLVATTDTVALIRGESGAGKELVARAIHMNSSRRNGPFVCMNCAALSESLLESELFGHEKGSFTGATGQKHGKFEQADGGTLFLDEVGEMSPAIQAKFLRVLEGHAFERVGGATEIKVDVRLVAATNRNLEQAVREMTFRKDLYFRLQVLEIHVPPLRDRKEDVPLLAQFFAERVAEKSNRKVRGFSSSAMDKLMKYDWPGNVRELQNTIERAVVLCPHEFVDASQIQLSKLESKSSAPTASPRRDDRYTELSIEDLEKEHILRTLEQTQGNKSRAAQILGIERSTLDRKLKKYGLKVPRD</sequence>
<dbReference type="InterPro" id="IPR003593">
    <property type="entry name" value="AAA+_ATPase"/>
</dbReference>
<dbReference type="InterPro" id="IPR008984">
    <property type="entry name" value="SMAD_FHA_dom_sf"/>
</dbReference>
<dbReference type="Pfam" id="PF01590">
    <property type="entry name" value="GAF"/>
    <property type="match status" value="1"/>
</dbReference>
<dbReference type="SUPFAM" id="SSF49879">
    <property type="entry name" value="SMAD/FHA domain"/>
    <property type="match status" value="1"/>
</dbReference>
<evidence type="ECO:0000256" key="4">
    <source>
        <dbReference type="ARBA" id="ARBA00023125"/>
    </source>
</evidence>
<evidence type="ECO:0000256" key="1">
    <source>
        <dbReference type="ARBA" id="ARBA00022741"/>
    </source>
</evidence>
<dbReference type="SMART" id="SM00240">
    <property type="entry name" value="FHA"/>
    <property type="match status" value="1"/>
</dbReference>
<evidence type="ECO:0000259" key="9">
    <source>
        <dbReference type="PROSITE" id="PS50045"/>
    </source>
</evidence>
<dbReference type="EMBL" id="CP002546">
    <property type="protein sequence ID" value="ADY60358.1"/>
    <property type="molecule type" value="Genomic_DNA"/>
</dbReference>
<dbReference type="InterPro" id="IPR025944">
    <property type="entry name" value="Sigma_54_int_dom_CS"/>
</dbReference>
<keyword evidence="5" id="KW-0010">Activator</keyword>
<evidence type="ECO:0000256" key="5">
    <source>
        <dbReference type="ARBA" id="ARBA00023159"/>
    </source>
</evidence>
<accession>F0SSP2</accession>
<dbReference type="Gene3D" id="3.30.450.40">
    <property type="match status" value="1"/>
</dbReference>
<keyword evidence="11" id="KW-1185">Reference proteome</keyword>
<keyword evidence="2" id="KW-0067">ATP-binding</keyword>
<evidence type="ECO:0000256" key="2">
    <source>
        <dbReference type="ARBA" id="ARBA00022840"/>
    </source>
</evidence>
<dbReference type="SMART" id="SM00382">
    <property type="entry name" value="AAA"/>
    <property type="match status" value="1"/>
</dbReference>
<dbReference type="FunFam" id="1.10.8.60:FF:000014">
    <property type="entry name" value="DNA-binding transcriptional regulator NtrC"/>
    <property type="match status" value="1"/>
</dbReference>
<dbReference type="Pfam" id="PF02954">
    <property type="entry name" value="HTH_8"/>
    <property type="match status" value="1"/>
</dbReference>
<feature type="domain" description="FHA" evidence="8">
    <location>
        <begin position="37"/>
        <end position="86"/>
    </location>
</feature>
<dbReference type="GO" id="GO:0043565">
    <property type="term" value="F:sequence-specific DNA binding"/>
    <property type="evidence" value="ECO:0007669"/>
    <property type="project" value="InterPro"/>
</dbReference>
<dbReference type="Gene3D" id="3.40.50.300">
    <property type="entry name" value="P-loop containing nucleotide triphosphate hydrolases"/>
    <property type="match status" value="1"/>
</dbReference>
<dbReference type="Gene3D" id="1.10.10.60">
    <property type="entry name" value="Homeodomain-like"/>
    <property type="match status" value="1"/>
</dbReference>
<dbReference type="SUPFAM" id="SSF46689">
    <property type="entry name" value="Homeodomain-like"/>
    <property type="match status" value="1"/>
</dbReference>
<dbReference type="Pfam" id="PF25601">
    <property type="entry name" value="AAA_lid_14"/>
    <property type="match status" value="1"/>
</dbReference>
<dbReference type="InterPro" id="IPR029016">
    <property type="entry name" value="GAF-like_dom_sf"/>
</dbReference>
<dbReference type="InterPro" id="IPR027417">
    <property type="entry name" value="P-loop_NTPase"/>
</dbReference>
<dbReference type="InterPro" id="IPR000253">
    <property type="entry name" value="FHA_dom"/>
</dbReference>
<dbReference type="PANTHER" id="PTHR32071:SF57">
    <property type="entry name" value="C4-DICARBOXYLATE TRANSPORT TRANSCRIPTIONAL REGULATORY PROTEIN DCTD"/>
    <property type="match status" value="1"/>
</dbReference>
<dbReference type="SMART" id="SM00065">
    <property type="entry name" value="GAF"/>
    <property type="match status" value="1"/>
</dbReference>
<reference evidence="11" key="1">
    <citation type="submission" date="2011-02" db="EMBL/GenBank/DDBJ databases">
        <title>The complete genome of Planctomyces brasiliensis DSM 5305.</title>
        <authorList>
            <person name="Lucas S."/>
            <person name="Copeland A."/>
            <person name="Lapidus A."/>
            <person name="Bruce D."/>
            <person name="Goodwin L."/>
            <person name="Pitluck S."/>
            <person name="Kyrpides N."/>
            <person name="Mavromatis K."/>
            <person name="Pagani I."/>
            <person name="Ivanova N."/>
            <person name="Ovchinnikova G."/>
            <person name="Lu M."/>
            <person name="Detter J.C."/>
            <person name="Han C."/>
            <person name="Land M."/>
            <person name="Hauser L."/>
            <person name="Markowitz V."/>
            <person name="Cheng J.-F."/>
            <person name="Hugenholtz P."/>
            <person name="Woyke T."/>
            <person name="Wu D."/>
            <person name="Tindall B."/>
            <person name="Pomrenke H.G."/>
            <person name="Brambilla E."/>
            <person name="Klenk H.-P."/>
            <person name="Eisen J.A."/>
        </authorList>
    </citation>
    <scope>NUCLEOTIDE SEQUENCE [LARGE SCALE GENOMIC DNA]</scope>
    <source>
        <strain evidence="11">ATCC 49424 / DSM 5305 / JCM 21570 / NBRC 103401 / IFAM 1448</strain>
    </source>
</reference>
<dbReference type="KEGG" id="pbs:Plabr_2759"/>
<keyword evidence="1" id="KW-0547">Nucleotide-binding</keyword>
<gene>
    <name evidence="10" type="ordered locus">Plabr_2759</name>
</gene>
<dbReference type="STRING" id="756272.Plabr_2759"/>
<dbReference type="CDD" id="cd00009">
    <property type="entry name" value="AAA"/>
    <property type="match status" value="1"/>
</dbReference>
<organism evidence="10 11">
    <name type="scientific">Rubinisphaera brasiliensis (strain ATCC 49424 / DSM 5305 / JCM 21570 / IAM 15109 / NBRC 103401 / IFAM 1448)</name>
    <name type="common">Planctomyces brasiliensis</name>
    <dbReference type="NCBI Taxonomy" id="756272"/>
    <lineage>
        <taxon>Bacteria</taxon>
        <taxon>Pseudomonadati</taxon>
        <taxon>Planctomycetota</taxon>
        <taxon>Planctomycetia</taxon>
        <taxon>Planctomycetales</taxon>
        <taxon>Planctomycetaceae</taxon>
        <taxon>Rubinisphaera</taxon>
    </lineage>
</organism>
<dbReference type="Gene3D" id="1.10.8.60">
    <property type="match status" value="1"/>
</dbReference>
<dbReference type="InterPro" id="IPR003018">
    <property type="entry name" value="GAF"/>
</dbReference>
<dbReference type="SUPFAM" id="SSF52540">
    <property type="entry name" value="P-loop containing nucleoside triphosphate hydrolases"/>
    <property type="match status" value="1"/>
</dbReference>
<dbReference type="Gene3D" id="2.60.200.20">
    <property type="match status" value="1"/>
</dbReference>
<evidence type="ECO:0000256" key="3">
    <source>
        <dbReference type="ARBA" id="ARBA00023015"/>
    </source>
</evidence>
<dbReference type="eggNOG" id="COG2203">
    <property type="taxonomic scope" value="Bacteria"/>
</dbReference>